<sequence>MPDTSTAQDVAAWMVETIRFHGTLAQSDAIAQVKDKFGEQFVFVNESGNASLAKEVKMAFRKLHRGRIAWDRDGFFWAWT</sequence>
<evidence type="ECO:0000313" key="2">
    <source>
        <dbReference type="Proteomes" id="UP001589747"/>
    </source>
</evidence>
<dbReference type="InterPro" id="IPR054228">
    <property type="entry name" value="DUF6953"/>
</dbReference>
<reference evidence="1 2" key="1">
    <citation type="submission" date="2024-09" db="EMBL/GenBank/DDBJ databases">
        <authorList>
            <person name="Sun Q."/>
            <person name="Mori K."/>
        </authorList>
    </citation>
    <scope>NUCLEOTIDE SEQUENCE [LARGE SCALE GENOMIC DNA]</scope>
    <source>
        <strain evidence="1 2">TISTR 2452</strain>
    </source>
</reference>
<protein>
    <submittedName>
        <fullName evidence="1">DUF6953 family protein</fullName>
    </submittedName>
</protein>
<name>A0ABV5KKK1_9BACL</name>
<keyword evidence="2" id="KW-1185">Reference proteome</keyword>
<comment type="caution">
    <text evidence="1">The sequence shown here is derived from an EMBL/GenBank/DDBJ whole genome shotgun (WGS) entry which is preliminary data.</text>
</comment>
<dbReference type="EMBL" id="JBHMDO010000008">
    <property type="protein sequence ID" value="MFB9325106.1"/>
    <property type="molecule type" value="Genomic_DNA"/>
</dbReference>
<accession>A0ABV5KKK1</accession>
<dbReference type="RefSeq" id="WP_377490283.1">
    <property type="nucleotide sequence ID" value="NZ_JBHMDO010000008.1"/>
</dbReference>
<proteinExistence type="predicted"/>
<organism evidence="1 2">
    <name type="scientific">Paenibacillus aurantiacus</name>
    <dbReference type="NCBI Taxonomy" id="1936118"/>
    <lineage>
        <taxon>Bacteria</taxon>
        <taxon>Bacillati</taxon>
        <taxon>Bacillota</taxon>
        <taxon>Bacilli</taxon>
        <taxon>Bacillales</taxon>
        <taxon>Paenibacillaceae</taxon>
        <taxon>Paenibacillus</taxon>
    </lineage>
</organism>
<evidence type="ECO:0000313" key="1">
    <source>
        <dbReference type="EMBL" id="MFB9325106.1"/>
    </source>
</evidence>
<gene>
    <name evidence="1" type="ORF">ACFFSY_04110</name>
</gene>
<dbReference type="Proteomes" id="UP001589747">
    <property type="component" value="Unassembled WGS sequence"/>
</dbReference>
<dbReference type="Pfam" id="PF22266">
    <property type="entry name" value="DUF6953"/>
    <property type="match status" value="1"/>
</dbReference>